<evidence type="ECO:0000313" key="8">
    <source>
        <dbReference type="EMBL" id="SDU60018.1"/>
    </source>
</evidence>
<gene>
    <name evidence="7" type="ORF">JFT45_06540</name>
    <name evidence="8" type="ORF">SAMN04490201_3010</name>
</gene>
<dbReference type="Gene3D" id="2.60.40.1090">
    <property type="entry name" value="Fimbrial-type adhesion domain"/>
    <property type="match status" value="1"/>
</dbReference>
<evidence type="ECO:0000256" key="2">
    <source>
        <dbReference type="ARBA" id="ARBA00006671"/>
    </source>
</evidence>
<evidence type="ECO:0000313" key="9">
    <source>
        <dbReference type="Proteomes" id="UP000182058"/>
    </source>
</evidence>
<dbReference type="GO" id="GO:0009289">
    <property type="term" value="C:pilus"/>
    <property type="evidence" value="ECO:0007669"/>
    <property type="project" value="UniProtKB-SubCell"/>
</dbReference>
<dbReference type="GO" id="GO:0043709">
    <property type="term" value="P:cell adhesion involved in single-species biofilm formation"/>
    <property type="evidence" value="ECO:0007669"/>
    <property type="project" value="TreeGrafter"/>
</dbReference>
<accession>A0A8I1K952</accession>
<keyword evidence="3 5" id="KW-0732">Signal</keyword>
<organism evidence="7 10">
    <name type="scientific">Pseudomonas psychrophila</name>
    <dbReference type="NCBI Taxonomy" id="122355"/>
    <lineage>
        <taxon>Bacteria</taxon>
        <taxon>Pseudomonadati</taxon>
        <taxon>Pseudomonadota</taxon>
        <taxon>Gammaproteobacteria</taxon>
        <taxon>Pseudomonadales</taxon>
        <taxon>Pseudomonadaceae</taxon>
        <taxon>Pseudomonas</taxon>
    </lineage>
</organism>
<dbReference type="Proteomes" id="UP000658390">
    <property type="component" value="Unassembled WGS sequence"/>
</dbReference>
<protein>
    <submittedName>
        <fullName evidence="8">Major type 1 subunit fimbrin (Pilin)</fullName>
    </submittedName>
    <submittedName>
        <fullName evidence="7">Type 1 fimbrial protein</fullName>
    </submittedName>
</protein>
<dbReference type="PANTHER" id="PTHR33420">
    <property type="entry name" value="FIMBRIAL SUBUNIT ELFA-RELATED"/>
    <property type="match status" value="1"/>
</dbReference>
<evidence type="ECO:0000256" key="1">
    <source>
        <dbReference type="ARBA" id="ARBA00004561"/>
    </source>
</evidence>
<evidence type="ECO:0000259" key="6">
    <source>
        <dbReference type="Pfam" id="PF00419"/>
    </source>
</evidence>
<dbReference type="RefSeq" id="WP_019827224.1">
    <property type="nucleotide sequence ID" value="NZ_ATLR01000034.1"/>
</dbReference>
<keyword evidence="9" id="KW-1185">Reference proteome</keyword>
<evidence type="ECO:0000313" key="10">
    <source>
        <dbReference type="Proteomes" id="UP000658390"/>
    </source>
</evidence>
<dbReference type="SUPFAM" id="SSF49401">
    <property type="entry name" value="Bacterial adhesins"/>
    <property type="match status" value="1"/>
</dbReference>
<dbReference type="EMBL" id="LT629795">
    <property type="protein sequence ID" value="SDU60018.1"/>
    <property type="molecule type" value="Genomic_DNA"/>
</dbReference>
<name>A0A8I1K952_9PSED</name>
<evidence type="ECO:0000313" key="7">
    <source>
        <dbReference type="EMBL" id="MBJ2256172.1"/>
    </source>
</evidence>
<dbReference type="InterPro" id="IPR036937">
    <property type="entry name" value="Adhesion_dom_fimbrial_sf"/>
</dbReference>
<dbReference type="AlphaFoldDB" id="A0A8I1K952"/>
<feature type="signal peptide" evidence="5">
    <location>
        <begin position="1"/>
        <end position="22"/>
    </location>
</feature>
<sequence length="203" mass="20407">MKKLYLAILSLSILAASNSVFAEDEIPPSAKVKGGSGQIQFSGFINNDACSVDGSTGKDKVISIDMGNVSIKDMGTDVAPTSGRMGANDFSLTVNCNIGTKVSMVFKPSLNGGSGLVSGKKVLKLQGTDAAKGVGIALLNGDGELIDLTSDTAAMVSTGLSGDQAAGGDGTLSFAAAYVTTEGQAKAVAGTGNATLPFVLQYE</sequence>
<dbReference type="InterPro" id="IPR008966">
    <property type="entry name" value="Adhesion_dom_sf"/>
</dbReference>
<dbReference type="Proteomes" id="UP000182058">
    <property type="component" value="Chromosome I"/>
</dbReference>
<dbReference type="EMBL" id="JAEKCZ010000005">
    <property type="protein sequence ID" value="MBJ2256172.1"/>
    <property type="molecule type" value="Genomic_DNA"/>
</dbReference>
<comment type="subcellular location">
    <subcellularLocation>
        <location evidence="1">Fimbrium</location>
    </subcellularLocation>
</comment>
<comment type="similarity">
    <text evidence="2">Belongs to the fimbrial protein family.</text>
</comment>
<keyword evidence="4" id="KW-0281">Fimbrium</keyword>
<evidence type="ECO:0000256" key="4">
    <source>
        <dbReference type="ARBA" id="ARBA00023263"/>
    </source>
</evidence>
<dbReference type="InterPro" id="IPR000259">
    <property type="entry name" value="Adhesion_dom_fimbrial"/>
</dbReference>
<proteinExistence type="inferred from homology"/>
<reference evidence="8 9" key="1">
    <citation type="submission" date="2016-10" db="EMBL/GenBank/DDBJ databases">
        <authorList>
            <person name="Varghese N."/>
            <person name="Submissions S."/>
        </authorList>
    </citation>
    <scope>NUCLEOTIDE SEQUENCE [LARGE SCALE GENOMIC DNA]</scope>
    <source>
        <strain evidence="8 9">BS3667</strain>
    </source>
</reference>
<dbReference type="OrthoDB" id="7006334at2"/>
<evidence type="ECO:0000256" key="3">
    <source>
        <dbReference type="ARBA" id="ARBA00022729"/>
    </source>
</evidence>
<feature type="domain" description="Fimbrial-type adhesion" evidence="6">
    <location>
        <begin position="39"/>
        <end position="202"/>
    </location>
</feature>
<dbReference type="InterPro" id="IPR050263">
    <property type="entry name" value="Bact_Fimbrial_Adh_Pro"/>
</dbReference>
<feature type="chain" id="PRO_5034098261" evidence="5">
    <location>
        <begin position="23"/>
        <end position="203"/>
    </location>
</feature>
<dbReference type="PANTHER" id="PTHR33420:SF3">
    <property type="entry name" value="FIMBRIAL SUBUNIT ELFA"/>
    <property type="match status" value="1"/>
</dbReference>
<reference evidence="7" key="2">
    <citation type="submission" date="2020-12" db="EMBL/GenBank/DDBJ databases">
        <title>Antibiotic resistance and phylogeny of Pseudomonas spp. isolated over three decades from chicken meat in the Norwegian food chain.</title>
        <authorList>
            <person name="Moen B."/>
        </authorList>
    </citation>
    <scope>NUCLEOTIDE SEQUENCE</scope>
    <source>
        <strain evidence="7">MF6762</strain>
    </source>
</reference>
<evidence type="ECO:0000256" key="5">
    <source>
        <dbReference type="SAM" id="SignalP"/>
    </source>
</evidence>
<dbReference type="Pfam" id="PF00419">
    <property type="entry name" value="Fimbrial"/>
    <property type="match status" value="1"/>
</dbReference>
<dbReference type="GeneID" id="96620599"/>